<dbReference type="EMBL" id="JBHSTQ010000007">
    <property type="protein sequence ID" value="MFC6386655.1"/>
    <property type="molecule type" value="Genomic_DNA"/>
</dbReference>
<dbReference type="Proteomes" id="UP001596267">
    <property type="component" value="Unassembled WGS sequence"/>
</dbReference>
<reference evidence="3" key="1">
    <citation type="journal article" date="2019" name="Int. J. Syst. Evol. Microbiol.">
        <title>The Global Catalogue of Microorganisms (GCM) 10K type strain sequencing project: providing services to taxonomists for standard genome sequencing and annotation.</title>
        <authorList>
            <consortium name="The Broad Institute Genomics Platform"/>
            <consortium name="The Broad Institute Genome Sequencing Center for Infectious Disease"/>
            <person name="Wu L."/>
            <person name="Ma J."/>
        </authorList>
    </citation>
    <scope>NUCLEOTIDE SEQUENCE [LARGE SCALE GENOMIC DNA]</scope>
    <source>
        <strain evidence="3">CCUG 42001</strain>
    </source>
</reference>
<name>A0ABW1WF02_9BACL</name>
<protein>
    <submittedName>
        <fullName evidence="2">Uncharacterized protein</fullName>
    </submittedName>
</protein>
<keyword evidence="1" id="KW-0812">Transmembrane</keyword>
<sequence>MFEFFQAYWKSFSERHREQVISFGLSTPILTLIPAFLFIIILHGSMAEGVTILLLLVSLTLLVSIPIFLLFLTPFHSRIFQIIWVMLKFVF</sequence>
<dbReference type="RefSeq" id="WP_253076939.1">
    <property type="nucleotide sequence ID" value="NZ_JAMXWN010000013.1"/>
</dbReference>
<feature type="transmembrane region" description="Helical" evidence="1">
    <location>
        <begin position="20"/>
        <end position="44"/>
    </location>
</feature>
<gene>
    <name evidence="2" type="ORF">ACFP7A_08575</name>
</gene>
<accession>A0ABW1WF02</accession>
<evidence type="ECO:0000313" key="2">
    <source>
        <dbReference type="EMBL" id="MFC6386655.1"/>
    </source>
</evidence>
<proteinExistence type="predicted"/>
<evidence type="ECO:0000313" key="3">
    <source>
        <dbReference type="Proteomes" id="UP001596267"/>
    </source>
</evidence>
<organism evidence="2 3">
    <name type="scientific">Sporolactobacillus kofuensis</name>
    <dbReference type="NCBI Taxonomy" id="269672"/>
    <lineage>
        <taxon>Bacteria</taxon>
        <taxon>Bacillati</taxon>
        <taxon>Bacillota</taxon>
        <taxon>Bacilli</taxon>
        <taxon>Bacillales</taxon>
        <taxon>Sporolactobacillaceae</taxon>
        <taxon>Sporolactobacillus</taxon>
    </lineage>
</organism>
<feature type="transmembrane region" description="Helical" evidence="1">
    <location>
        <begin position="50"/>
        <end position="72"/>
    </location>
</feature>
<keyword evidence="1" id="KW-0472">Membrane</keyword>
<comment type="caution">
    <text evidence="2">The sequence shown here is derived from an EMBL/GenBank/DDBJ whole genome shotgun (WGS) entry which is preliminary data.</text>
</comment>
<keyword evidence="3" id="KW-1185">Reference proteome</keyword>
<evidence type="ECO:0000256" key="1">
    <source>
        <dbReference type="SAM" id="Phobius"/>
    </source>
</evidence>
<keyword evidence="1" id="KW-1133">Transmembrane helix</keyword>